<dbReference type="AlphaFoldDB" id="A0A7D9GX76"/>
<keyword evidence="1" id="KW-0472">Membrane</keyword>
<keyword evidence="1" id="KW-1133">Transmembrane helix</keyword>
<dbReference type="EMBL" id="CABFWN010000001">
    <property type="protein sequence ID" value="VUG16226.1"/>
    <property type="molecule type" value="Genomic_DNA"/>
</dbReference>
<feature type="transmembrane region" description="Helical" evidence="1">
    <location>
        <begin position="204"/>
        <end position="228"/>
    </location>
</feature>
<reference evidence="2 3" key="1">
    <citation type="submission" date="2019-07" db="EMBL/GenBank/DDBJ databases">
        <authorList>
            <person name="Friedrich A."/>
            <person name="Schacherer J."/>
        </authorList>
    </citation>
    <scope>NUCLEOTIDE SEQUENCE [LARGE SCALE GENOMIC DNA]</scope>
</reference>
<name>A0A7D9GX76_DEKBR</name>
<keyword evidence="1" id="KW-0812">Transmembrane</keyword>
<evidence type="ECO:0000256" key="1">
    <source>
        <dbReference type="SAM" id="Phobius"/>
    </source>
</evidence>
<dbReference type="Proteomes" id="UP000478008">
    <property type="component" value="Unassembled WGS sequence"/>
</dbReference>
<proteinExistence type="predicted"/>
<evidence type="ECO:0000313" key="3">
    <source>
        <dbReference type="Proteomes" id="UP000478008"/>
    </source>
</evidence>
<keyword evidence="3" id="KW-1185">Reference proteome</keyword>
<organism evidence="2 3">
    <name type="scientific">Dekkera bruxellensis</name>
    <name type="common">Brettanomyces custersii</name>
    <dbReference type="NCBI Taxonomy" id="5007"/>
    <lineage>
        <taxon>Eukaryota</taxon>
        <taxon>Fungi</taxon>
        <taxon>Dikarya</taxon>
        <taxon>Ascomycota</taxon>
        <taxon>Saccharomycotina</taxon>
        <taxon>Pichiomycetes</taxon>
        <taxon>Pichiales</taxon>
        <taxon>Pichiaceae</taxon>
        <taxon>Brettanomyces</taxon>
    </lineage>
</organism>
<evidence type="ECO:0000313" key="2">
    <source>
        <dbReference type="EMBL" id="VUG16226.1"/>
    </source>
</evidence>
<protein>
    <submittedName>
        <fullName evidence="2">DEBR0S1_11078g1_1</fullName>
    </submittedName>
</protein>
<feature type="transmembrane region" description="Helical" evidence="1">
    <location>
        <begin position="240"/>
        <end position="264"/>
    </location>
</feature>
<gene>
    <name evidence="2" type="ORF">DEBR0S1_11078G</name>
</gene>
<sequence>MFSFLRIVGKRALVYSFPKAQRGYTINAQTCLRRWIHTEKVKTSDGLNKQRFDNLKLLAHNEFLENKSLASEKKASEKAFEIVSTVKAYQDSIYEYRKLHPEKEPLIIESNKLLAEILRSKKINFDETLLTKILKLEPKYPTLKTIVEAYYSQDSKLYIPVELATIPFRRLLWDASFQDALDYIELTTGSERYFNHRKSLIKRYVGYFGGSIAVLIGSIHAVVLLFFPEILHSGTGGTHFGIYGIYAMIITYFVNCGFLATMAFSSRGMENGSLLFEHGSMPWNWYQKVDEMEMCAKVLEADAAIHGEEGFATRPIVSRINSMGFVVNEPEQEVMMRQYWYSSGEGFTWVEPDLDPAEIQWWNHLKEIGVKKFWDKDYVKLEGSPDVEENSDDEDLILPDK</sequence>
<accession>A0A7D9GX76</accession>